<feature type="transmembrane region" description="Helical" evidence="7">
    <location>
        <begin position="168"/>
        <end position="186"/>
    </location>
</feature>
<evidence type="ECO:0000313" key="8">
    <source>
        <dbReference type="EMBL" id="KYO50600.1"/>
    </source>
</evidence>
<evidence type="ECO:0000256" key="7">
    <source>
        <dbReference type="SAM" id="Phobius"/>
    </source>
</evidence>
<dbReference type="PANTHER" id="PTHR42810">
    <property type="entry name" value="PURINE PERMEASE C1399.01C-RELATED"/>
    <property type="match status" value="1"/>
</dbReference>
<evidence type="ECO:0000256" key="2">
    <source>
        <dbReference type="ARBA" id="ARBA00008821"/>
    </source>
</evidence>
<feature type="transmembrane region" description="Helical" evidence="7">
    <location>
        <begin position="348"/>
        <end position="367"/>
    </location>
</feature>
<reference evidence="8 9" key="1">
    <citation type="submission" date="2015-12" db="EMBL/GenBank/DDBJ databases">
        <title>Genome sequence of Tistrella mobilis MCCC 1A02139.</title>
        <authorList>
            <person name="Lu L."/>
            <person name="Lai Q."/>
            <person name="Shao Z."/>
            <person name="Qian P."/>
        </authorList>
    </citation>
    <scope>NUCLEOTIDE SEQUENCE [LARGE SCALE GENOMIC DNA]</scope>
    <source>
        <strain evidence="8 9">MCCC 1A02139</strain>
    </source>
</reference>
<dbReference type="RefSeq" id="WP_062767886.1">
    <property type="nucleotide sequence ID" value="NZ_CP121045.1"/>
</dbReference>
<evidence type="ECO:0000256" key="6">
    <source>
        <dbReference type="ARBA" id="ARBA00023136"/>
    </source>
</evidence>
<dbReference type="PANTHER" id="PTHR42810:SF2">
    <property type="entry name" value="PURINE PERMEASE C1399.01C-RELATED"/>
    <property type="match status" value="1"/>
</dbReference>
<keyword evidence="6 7" id="KW-0472">Membrane</keyword>
<feature type="transmembrane region" description="Helical" evidence="7">
    <location>
        <begin position="12"/>
        <end position="36"/>
    </location>
</feature>
<keyword evidence="3" id="KW-0813">Transport</keyword>
<feature type="transmembrane region" description="Helical" evidence="7">
    <location>
        <begin position="405"/>
        <end position="428"/>
    </location>
</feature>
<feature type="transmembrane region" description="Helical" evidence="7">
    <location>
        <begin position="135"/>
        <end position="156"/>
    </location>
</feature>
<evidence type="ECO:0000256" key="4">
    <source>
        <dbReference type="ARBA" id="ARBA00022692"/>
    </source>
</evidence>
<dbReference type="AlphaFoldDB" id="A0A162K717"/>
<name>A0A162K717_9PROT</name>
<comment type="caution">
    <text evidence="8">The sequence shown here is derived from an EMBL/GenBank/DDBJ whole genome shotgun (WGS) entry which is preliminary data.</text>
</comment>
<dbReference type="EMBL" id="LPZR01000196">
    <property type="protein sequence ID" value="KYO50600.1"/>
    <property type="molecule type" value="Genomic_DNA"/>
</dbReference>
<evidence type="ECO:0000313" key="9">
    <source>
        <dbReference type="Proteomes" id="UP000075787"/>
    </source>
</evidence>
<evidence type="ECO:0000256" key="5">
    <source>
        <dbReference type="ARBA" id="ARBA00022989"/>
    </source>
</evidence>
<dbReference type="GeneID" id="97242124"/>
<comment type="similarity">
    <text evidence="2">Belongs to the nucleobase:cation symporter-2 (NCS2) (TC 2.A.40) family.</text>
</comment>
<gene>
    <name evidence="8" type="ORF">AUP44_12570</name>
</gene>
<dbReference type="GO" id="GO:0042907">
    <property type="term" value="F:xanthine transmembrane transporter activity"/>
    <property type="evidence" value="ECO:0007669"/>
    <property type="project" value="TreeGrafter"/>
</dbReference>
<feature type="transmembrane region" description="Helical" evidence="7">
    <location>
        <begin position="74"/>
        <end position="93"/>
    </location>
</feature>
<feature type="transmembrane region" description="Helical" evidence="7">
    <location>
        <begin position="105"/>
        <end position="123"/>
    </location>
</feature>
<organism evidence="8 9">
    <name type="scientific">Tistrella mobilis</name>
    <dbReference type="NCBI Taxonomy" id="171437"/>
    <lineage>
        <taxon>Bacteria</taxon>
        <taxon>Pseudomonadati</taxon>
        <taxon>Pseudomonadota</taxon>
        <taxon>Alphaproteobacteria</taxon>
        <taxon>Geminicoccales</taxon>
        <taxon>Geminicoccaceae</taxon>
        <taxon>Tistrella</taxon>
    </lineage>
</organism>
<evidence type="ECO:0000256" key="1">
    <source>
        <dbReference type="ARBA" id="ARBA00004141"/>
    </source>
</evidence>
<evidence type="ECO:0000256" key="3">
    <source>
        <dbReference type="ARBA" id="ARBA00022448"/>
    </source>
</evidence>
<feature type="transmembrane region" description="Helical" evidence="7">
    <location>
        <begin position="320"/>
        <end position="342"/>
    </location>
</feature>
<dbReference type="Proteomes" id="UP000075787">
    <property type="component" value="Unassembled WGS sequence"/>
</dbReference>
<sequence length="563" mass="59123">MVYDRLAKPPLPVVLAAAAQHMGLMAVTLVFPLLVAQAAGADAAMQGHYMQLCMLAMGVATLIQAWGGKLFGRTGIGSGFLLPAVFAAAYLPPALQAARIGGLEAVAGLTIAAGLAQIVLSRLIGRLRPYLSIEIVGLVVFMIGIILGIVAFKLMTGIGRPQPLEPRGTGTAVLGLAVMVGLSVWGGARLRNLAVLIGLAVGSMAYFGASWIMGLPLVDSVAPFEMIRWPLVVPDFEITALPGFLVGALACTLRAFGDIVASQKAGDRDWKRPDYPNIEAGVLADGIGSVFAGLIGTFGTNTYSASVGLSVVTGIRARRVAVAAGLGWVLLAFLPGSATFVLAIPPGVLGAALLFASCFVVLAGISILGQRMLDARRTLVIGIGLLLWVSFDQMPGFYADNLPEILQPVVTSSLVLGLLTALVLNAALRIGSRTTRQFAWRPADGFAPLRDFLRESGEAGGVRADAMLRLVQLADEFSHAAPALAGASPIAVTTRMDEYRLEVSLSWTGTALEPGPQPSLEDHVDEDGVMNGVVLALMTRLADRLVRRRLPDGRHEILCVVEQ</sequence>
<keyword evidence="4 7" id="KW-0812">Transmembrane</keyword>
<proteinExistence type="inferred from homology"/>
<feature type="transmembrane region" description="Helical" evidence="7">
    <location>
        <begin position="48"/>
        <end position="67"/>
    </location>
</feature>
<feature type="transmembrane region" description="Helical" evidence="7">
    <location>
        <begin position="379"/>
        <end position="399"/>
    </location>
</feature>
<dbReference type="Pfam" id="PF00860">
    <property type="entry name" value="Xan_ur_permease"/>
    <property type="match status" value="1"/>
</dbReference>
<feature type="transmembrane region" description="Helical" evidence="7">
    <location>
        <begin position="193"/>
        <end position="218"/>
    </location>
</feature>
<keyword evidence="5 7" id="KW-1133">Transmembrane helix</keyword>
<accession>A0A162K717</accession>
<dbReference type="InterPro" id="IPR006043">
    <property type="entry name" value="NCS2"/>
</dbReference>
<comment type="subcellular location">
    <subcellularLocation>
        <location evidence="1">Membrane</location>
        <topology evidence="1">Multi-pass membrane protein</topology>
    </subcellularLocation>
</comment>
<dbReference type="OrthoDB" id="9805749at2"/>
<dbReference type="GO" id="GO:0005886">
    <property type="term" value="C:plasma membrane"/>
    <property type="evidence" value="ECO:0007669"/>
    <property type="project" value="TreeGrafter"/>
</dbReference>
<protein>
    <submittedName>
        <fullName evidence="8">Xanthine permease</fullName>
    </submittedName>
</protein>